<reference evidence="2 3" key="1">
    <citation type="submission" date="2015-07" db="EMBL/GenBank/DDBJ databases">
        <title>Comparative genomics of the Sigatoka disease complex on banana suggests a link between parallel evolutionary changes in Pseudocercospora fijiensis and Pseudocercospora eumusae and increased virulence on the banana host.</title>
        <authorList>
            <person name="Chang T.-C."/>
            <person name="Salvucci A."/>
            <person name="Crous P.W."/>
            <person name="Stergiopoulos I."/>
        </authorList>
    </citation>
    <scope>NUCLEOTIDE SEQUENCE [LARGE SCALE GENOMIC DNA]</scope>
    <source>
        <strain evidence="2 3">CBS 114824</strain>
    </source>
</reference>
<keyword evidence="1" id="KW-0732">Signal</keyword>
<organism evidence="2 3">
    <name type="scientific">Pseudocercospora eumusae</name>
    <dbReference type="NCBI Taxonomy" id="321146"/>
    <lineage>
        <taxon>Eukaryota</taxon>
        <taxon>Fungi</taxon>
        <taxon>Dikarya</taxon>
        <taxon>Ascomycota</taxon>
        <taxon>Pezizomycotina</taxon>
        <taxon>Dothideomycetes</taxon>
        <taxon>Dothideomycetidae</taxon>
        <taxon>Mycosphaerellales</taxon>
        <taxon>Mycosphaerellaceae</taxon>
        <taxon>Pseudocercospora</taxon>
    </lineage>
</organism>
<name>A0A139H026_9PEZI</name>
<dbReference type="Proteomes" id="UP000070133">
    <property type="component" value="Unassembled WGS sequence"/>
</dbReference>
<sequence length="182" mass="18742">MPSKIQLIGLMALVLTTWAKPVPSPDGLLGSVADALTPVANAVSGTVGAVVGSVPALIESQCNSQFSKCNVTVSGQIENLLTDGKNFAGRASVAGWVKDGHAYGGIQLAGKAPLPFNIKCDAVANVCLGTLSGNVTQVFTNGKDIALWGWLTPSGHCDNGTCYGSITALGDPAYKIRKRLDK</sequence>
<evidence type="ECO:0000313" key="2">
    <source>
        <dbReference type="EMBL" id="KXS95772.1"/>
    </source>
</evidence>
<feature type="signal peptide" evidence="1">
    <location>
        <begin position="1"/>
        <end position="19"/>
    </location>
</feature>
<accession>A0A139H026</accession>
<dbReference type="EMBL" id="LFZN01000201">
    <property type="protein sequence ID" value="KXS95772.1"/>
    <property type="molecule type" value="Genomic_DNA"/>
</dbReference>
<evidence type="ECO:0000313" key="3">
    <source>
        <dbReference type="Proteomes" id="UP000070133"/>
    </source>
</evidence>
<comment type="caution">
    <text evidence="2">The sequence shown here is derived from an EMBL/GenBank/DDBJ whole genome shotgun (WGS) entry which is preliminary data.</text>
</comment>
<proteinExistence type="predicted"/>
<protein>
    <submittedName>
        <fullName evidence="2">Uncharacterized protein</fullName>
    </submittedName>
</protein>
<dbReference type="OrthoDB" id="3640117at2759"/>
<gene>
    <name evidence="2" type="ORF">AC578_1736</name>
</gene>
<evidence type="ECO:0000256" key="1">
    <source>
        <dbReference type="SAM" id="SignalP"/>
    </source>
</evidence>
<keyword evidence="3" id="KW-1185">Reference proteome</keyword>
<dbReference type="AlphaFoldDB" id="A0A139H026"/>
<feature type="chain" id="PRO_5007806174" evidence="1">
    <location>
        <begin position="20"/>
        <end position="182"/>
    </location>
</feature>